<reference evidence="1" key="2">
    <citation type="submission" date="2020-09" db="EMBL/GenBank/DDBJ databases">
        <authorList>
            <person name="Sun Q."/>
            <person name="Zhou Y."/>
        </authorList>
    </citation>
    <scope>NUCLEOTIDE SEQUENCE</scope>
    <source>
        <strain evidence="1">CGMCC 4.7312</strain>
    </source>
</reference>
<dbReference type="Proteomes" id="UP000608890">
    <property type="component" value="Unassembled WGS sequence"/>
</dbReference>
<dbReference type="AlphaFoldDB" id="A0A917TTD3"/>
<accession>A0A917TTD3</accession>
<dbReference type="EMBL" id="BMNB01000008">
    <property type="protein sequence ID" value="GGM36464.1"/>
    <property type="molecule type" value="Genomic_DNA"/>
</dbReference>
<name>A0A917TTD3_9ACTN</name>
<evidence type="ECO:0008006" key="3">
    <source>
        <dbReference type="Google" id="ProtNLM"/>
    </source>
</evidence>
<comment type="caution">
    <text evidence="1">The sequence shown here is derived from an EMBL/GenBank/DDBJ whole genome shotgun (WGS) entry which is preliminary data.</text>
</comment>
<organism evidence="1 2">
    <name type="scientific">Micromonospora sonchi</name>
    <dbReference type="NCBI Taxonomy" id="1763543"/>
    <lineage>
        <taxon>Bacteria</taxon>
        <taxon>Bacillati</taxon>
        <taxon>Actinomycetota</taxon>
        <taxon>Actinomycetes</taxon>
        <taxon>Micromonosporales</taxon>
        <taxon>Micromonosporaceae</taxon>
        <taxon>Micromonospora</taxon>
    </lineage>
</organism>
<protein>
    <recommendedName>
        <fullName evidence="3">FG-GAP repeat protein</fullName>
    </recommendedName>
</protein>
<gene>
    <name evidence="1" type="ORF">GCM10011608_21380</name>
</gene>
<dbReference type="RefSeq" id="WP_189043077.1">
    <property type="nucleotide sequence ID" value="NZ_BMNB01000008.1"/>
</dbReference>
<dbReference type="SUPFAM" id="SSF69318">
    <property type="entry name" value="Integrin alpha N-terminal domain"/>
    <property type="match status" value="1"/>
</dbReference>
<proteinExistence type="predicted"/>
<dbReference type="InterPro" id="IPR028994">
    <property type="entry name" value="Integrin_alpha_N"/>
</dbReference>
<reference evidence="1" key="1">
    <citation type="journal article" date="2014" name="Int. J. Syst. Evol. Microbiol.">
        <title>Complete genome sequence of Corynebacterium casei LMG S-19264T (=DSM 44701T), isolated from a smear-ripened cheese.</title>
        <authorList>
            <consortium name="US DOE Joint Genome Institute (JGI-PGF)"/>
            <person name="Walter F."/>
            <person name="Albersmeier A."/>
            <person name="Kalinowski J."/>
            <person name="Ruckert C."/>
        </authorList>
    </citation>
    <scope>NUCLEOTIDE SEQUENCE</scope>
    <source>
        <strain evidence="1">CGMCC 4.7312</strain>
    </source>
</reference>
<evidence type="ECO:0000313" key="2">
    <source>
        <dbReference type="Proteomes" id="UP000608890"/>
    </source>
</evidence>
<evidence type="ECO:0000313" key="1">
    <source>
        <dbReference type="EMBL" id="GGM36464.1"/>
    </source>
</evidence>
<sequence length="98" mass="10411">MFVRHGKPGPVSGSVNLDSLKVAANSRDGDVRIGTGWTEAKYNAIIGIPDVNGDGIPDLWTRSGTDGKIRLHLPSLTNIDASVTVVLSPDYTSFRAFG</sequence>
<keyword evidence="2" id="KW-1185">Reference proteome</keyword>